<evidence type="ECO:0000313" key="3">
    <source>
        <dbReference type="Proteomes" id="UP001603418"/>
    </source>
</evidence>
<protein>
    <submittedName>
        <fullName evidence="2">Uncharacterized protein</fullName>
    </submittedName>
</protein>
<comment type="caution">
    <text evidence="2">The sequence shown here is derived from an EMBL/GenBank/DDBJ whole genome shotgun (WGS) entry which is preliminary data.</text>
</comment>
<proteinExistence type="predicted"/>
<dbReference type="RefSeq" id="WP_167512919.1">
    <property type="nucleotide sequence ID" value="NZ_JBICBM010000010.1"/>
</dbReference>
<name>A0ABW6YZI1_9ACTN</name>
<keyword evidence="3" id="KW-1185">Reference proteome</keyword>
<organism evidence="2 3">
    <name type="scientific">Streptomyces eurythermus</name>
    <dbReference type="NCBI Taxonomy" id="42237"/>
    <lineage>
        <taxon>Bacteria</taxon>
        <taxon>Bacillati</taxon>
        <taxon>Actinomycetota</taxon>
        <taxon>Actinomycetes</taxon>
        <taxon>Kitasatosporales</taxon>
        <taxon>Streptomycetaceae</taxon>
        <taxon>Streptomyces</taxon>
    </lineage>
</organism>
<evidence type="ECO:0000256" key="1">
    <source>
        <dbReference type="SAM" id="MobiDB-lite"/>
    </source>
</evidence>
<accession>A0ABW6YZI1</accession>
<evidence type="ECO:0000313" key="2">
    <source>
        <dbReference type="EMBL" id="MFF9884292.1"/>
    </source>
</evidence>
<dbReference type="EMBL" id="JBICBM010000010">
    <property type="protein sequence ID" value="MFF9884292.1"/>
    <property type="molecule type" value="Genomic_DNA"/>
</dbReference>
<reference evidence="2 3" key="1">
    <citation type="submission" date="2024-10" db="EMBL/GenBank/DDBJ databases">
        <title>The Natural Products Discovery Center: Release of the First 8490 Sequenced Strains for Exploring Actinobacteria Biosynthetic Diversity.</title>
        <authorList>
            <person name="Kalkreuter E."/>
            <person name="Kautsar S.A."/>
            <person name="Yang D."/>
            <person name="Bader C.D."/>
            <person name="Teijaro C.N."/>
            <person name="Fluegel L."/>
            <person name="Davis C.M."/>
            <person name="Simpson J.R."/>
            <person name="Lauterbach L."/>
            <person name="Steele A.D."/>
            <person name="Gui C."/>
            <person name="Meng S."/>
            <person name="Li G."/>
            <person name="Viehrig K."/>
            <person name="Ye F."/>
            <person name="Su P."/>
            <person name="Kiefer A.F."/>
            <person name="Nichols A."/>
            <person name="Cepeda A.J."/>
            <person name="Yan W."/>
            <person name="Fan B."/>
            <person name="Jiang Y."/>
            <person name="Adhikari A."/>
            <person name="Zheng C.-J."/>
            <person name="Schuster L."/>
            <person name="Cowan T.M."/>
            <person name="Smanski M.J."/>
            <person name="Chevrette M.G."/>
            <person name="De Carvalho L.P.S."/>
            <person name="Shen B."/>
        </authorList>
    </citation>
    <scope>NUCLEOTIDE SEQUENCE [LARGE SCALE GENOMIC DNA]</scope>
    <source>
        <strain evidence="2 3">NPDC013366</strain>
    </source>
</reference>
<dbReference type="Proteomes" id="UP001603418">
    <property type="component" value="Unassembled WGS sequence"/>
</dbReference>
<feature type="region of interest" description="Disordered" evidence="1">
    <location>
        <begin position="162"/>
        <end position="212"/>
    </location>
</feature>
<gene>
    <name evidence="2" type="ORF">ACF1HC_22230</name>
</gene>
<sequence length="212" mass="22571">MLLVTGSAGCRCAQPETTTELRTAEAAVQGMPVVSPLVLRLTDPKNDAEGEANRQAADDYDRQEVGSDALLRLAEGLPPVAFEVLLEQVRLGLATTGPHVAPPQPPTDDAQVVVDWLTHSRLDRAALDMVEAAADPWGFRERNADDPEGEDVRHASVGQLSHIHLGEPPPAPAGHPDHHLARTATQCRRPGPRHRNDAVGELSSRDALAGGG</sequence>